<dbReference type="Pfam" id="PF01041">
    <property type="entry name" value="DegT_DnrJ_EryC1"/>
    <property type="match status" value="1"/>
</dbReference>
<dbReference type="SUPFAM" id="SSF53383">
    <property type="entry name" value="PLP-dependent transferases"/>
    <property type="match status" value="1"/>
</dbReference>
<protein>
    <submittedName>
        <fullName evidence="1">Polysaccharide biosynthesis protein</fullName>
    </submittedName>
</protein>
<proteinExistence type="predicted"/>
<reference evidence="1 2" key="1">
    <citation type="journal article" date="2016" name="Nat. Commun.">
        <title>Thousands of microbial genomes shed light on interconnected biogeochemical processes in an aquifer system.</title>
        <authorList>
            <person name="Anantharaman K."/>
            <person name="Brown C.T."/>
            <person name="Hug L.A."/>
            <person name="Sharon I."/>
            <person name="Castelle C.J."/>
            <person name="Probst A.J."/>
            <person name="Thomas B.C."/>
            <person name="Singh A."/>
            <person name="Wilkins M.J."/>
            <person name="Karaoz U."/>
            <person name="Brodie E.L."/>
            <person name="Williams K.H."/>
            <person name="Hubbard S.S."/>
            <person name="Banfield J.F."/>
        </authorList>
    </citation>
    <scope>NUCLEOTIDE SEQUENCE [LARGE SCALE GENOMIC DNA]</scope>
    <source>
        <strain evidence="2">RBG_16_55_9</strain>
    </source>
</reference>
<accession>A0A1F5UPN5</accession>
<dbReference type="GO" id="GO:0008483">
    <property type="term" value="F:transaminase activity"/>
    <property type="evidence" value="ECO:0007669"/>
    <property type="project" value="TreeGrafter"/>
</dbReference>
<dbReference type="InterPro" id="IPR000653">
    <property type="entry name" value="DegT/StrS_aminotransferase"/>
</dbReference>
<organism evidence="1 2">
    <name type="scientific">Fraserbacteria sp. (strain RBG_16_55_9)</name>
    <dbReference type="NCBI Taxonomy" id="1817864"/>
    <lineage>
        <taxon>Bacteria</taxon>
        <taxon>Candidatus Fraseribacteriota</taxon>
    </lineage>
</organism>
<gene>
    <name evidence="1" type="ORF">A2Z21_06895</name>
</gene>
<sequence>KTLNIDVSRIEQRITSQTKAILAVDVFGHPAEWDELEQIARKHDLLLIEDSAEALGSEYKGCKAGTFGDAALYAFYPNKQMTTGEGGVVLTNGEQIAKLCRSLRNQGRGEGNEWLKHERLGYNYRLSDIHCALGLAQLERIDELLGRRALVAQAYNDRLKDVEGVSIPYVAPHIKIGWFVYVVRLADHYSRADRDRILQELKKIGIGCGNYFSPIHLQPFYREQFGYQLGDFPVTEHSSDRTIALPFFAGLSEAEVNHVVSALRQLL</sequence>
<dbReference type="PANTHER" id="PTHR30244">
    <property type="entry name" value="TRANSAMINASE"/>
    <property type="match status" value="1"/>
</dbReference>
<dbReference type="InterPro" id="IPR015424">
    <property type="entry name" value="PyrdxlP-dep_Trfase"/>
</dbReference>
<dbReference type="InterPro" id="IPR015422">
    <property type="entry name" value="PyrdxlP-dep_Trfase_small"/>
</dbReference>
<dbReference type="AlphaFoldDB" id="A0A1F5UPN5"/>
<dbReference type="GO" id="GO:0030170">
    <property type="term" value="F:pyridoxal phosphate binding"/>
    <property type="evidence" value="ECO:0007669"/>
    <property type="project" value="TreeGrafter"/>
</dbReference>
<evidence type="ECO:0000313" key="2">
    <source>
        <dbReference type="Proteomes" id="UP000179157"/>
    </source>
</evidence>
<evidence type="ECO:0000313" key="1">
    <source>
        <dbReference type="EMBL" id="OGF53113.1"/>
    </source>
</evidence>
<feature type="non-terminal residue" evidence="1">
    <location>
        <position position="1"/>
    </location>
</feature>
<dbReference type="Gene3D" id="3.90.1150.10">
    <property type="entry name" value="Aspartate Aminotransferase, domain 1"/>
    <property type="match status" value="1"/>
</dbReference>
<dbReference type="Proteomes" id="UP000179157">
    <property type="component" value="Unassembled WGS sequence"/>
</dbReference>
<dbReference type="EMBL" id="MFGX01000117">
    <property type="protein sequence ID" value="OGF53113.1"/>
    <property type="molecule type" value="Genomic_DNA"/>
</dbReference>
<dbReference type="InterPro" id="IPR015421">
    <property type="entry name" value="PyrdxlP-dep_Trfase_major"/>
</dbReference>
<comment type="caution">
    <text evidence="1">The sequence shown here is derived from an EMBL/GenBank/DDBJ whole genome shotgun (WGS) entry which is preliminary data.</text>
</comment>
<dbReference type="PANTHER" id="PTHR30244:SF39">
    <property type="entry name" value="BLR3650 PROTEIN"/>
    <property type="match status" value="1"/>
</dbReference>
<dbReference type="STRING" id="1817864.A2Z21_06895"/>
<dbReference type="Gene3D" id="3.40.640.10">
    <property type="entry name" value="Type I PLP-dependent aspartate aminotransferase-like (Major domain)"/>
    <property type="match status" value="1"/>
</dbReference>
<dbReference type="GO" id="GO:0000271">
    <property type="term" value="P:polysaccharide biosynthetic process"/>
    <property type="evidence" value="ECO:0007669"/>
    <property type="project" value="TreeGrafter"/>
</dbReference>
<dbReference type="CDD" id="cd00616">
    <property type="entry name" value="AHBA_syn"/>
    <property type="match status" value="1"/>
</dbReference>
<name>A0A1F5UPN5_FRAXR</name>